<organism evidence="4 5">
    <name type="scientific">Agathobaculum hominis</name>
    <dbReference type="NCBI Taxonomy" id="2763014"/>
    <lineage>
        <taxon>Bacteria</taxon>
        <taxon>Bacillati</taxon>
        <taxon>Bacillota</taxon>
        <taxon>Clostridia</taxon>
        <taxon>Eubacteriales</taxon>
        <taxon>Butyricicoccaceae</taxon>
        <taxon>Agathobaculum</taxon>
    </lineage>
</organism>
<dbReference type="InterPro" id="IPR025827">
    <property type="entry name" value="Zn_ribbon_recom_dom"/>
</dbReference>
<dbReference type="Pfam" id="PF00239">
    <property type="entry name" value="Resolvase"/>
    <property type="match status" value="1"/>
</dbReference>
<dbReference type="SUPFAM" id="SSF53041">
    <property type="entry name" value="Resolvase-like"/>
    <property type="match status" value="1"/>
</dbReference>
<proteinExistence type="predicted"/>
<feature type="domain" description="Recombinase" evidence="3">
    <location>
        <begin position="154"/>
        <end position="259"/>
    </location>
</feature>
<accession>A0ABR7GP92</accession>
<feature type="domain" description="Resolvase/invertase-type recombinase catalytic" evidence="2">
    <location>
        <begin position="2"/>
        <end position="150"/>
    </location>
</feature>
<evidence type="ECO:0000313" key="4">
    <source>
        <dbReference type="EMBL" id="MBC5696110.1"/>
    </source>
</evidence>
<reference evidence="4 5" key="1">
    <citation type="submission" date="2020-08" db="EMBL/GenBank/DDBJ databases">
        <title>Genome public.</title>
        <authorList>
            <person name="Liu C."/>
            <person name="Sun Q."/>
        </authorList>
    </citation>
    <scope>NUCLEOTIDE SEQUENCE [LARGE SCALE GENOMIC DNA]</scope>
    <source>
        <strain evidence="4 5">M2</strain>
    </source>
</reference>
<dbReference type="PROSITE" id="PS51737">
    <property type="entry name" value="RECOMBINASE_DNA_BIND"/>
    <property type="match status" value="1"/>
</dbReference>
<dbReference type="InterPro" id="IPR036162">
    <property type="entry name" value="Resolvase-like_N_sf"/>
</dbReference>
<dbReference type="PANTHER" id="PTHR30461:SF23">
    <property type="entry name" value="DNA RECOMBINASE-RELATED"/>
    <property type="match status" value="1"/>
</dbReference>
<evidence type="ECO:0000259" key="2">
    <source>
        <dbReference type="PROSITE" id="PS51736"/>
    </source>
</evidence>
<dbReference type="Pfam" id="PF13408">
    <property type="entry name" value="Zn_ribbon_recom"/>
    <property type="match status" value="1"/>
</dbReference>
<dbReference type="InterPro" id="IPR038109">
    <property type="entry name" value="DNA_bind_recomb_sf"/>
</dbReference>
<keyword evidence="1" id="KW-0175">Coiled coil</keyword>
<dbReference type="Gene3D" id="3.90.1750.20">
    <property type="entry name" value="Putative Large Serine Recombinase, Chain B, Domain 2"/>
    <property type="match status" value="1"/>
</dbReference>
<protein>
    <submittedName>
        <fullName evidence="4">Recombinase family protein</fullName>
    </submittedName>
</protein>
<dbReference type="InterPro" id="IPR050639">
    <property type="entry name" value="SSR_resolvase"/>
</dbReference>
<keyword evidence="5" id="KW-1185">Reference proteome</keyword>
<dbReference type="Pfam" id="PF07508">
    <property type="entry name" value="Recombinase"/>
    <property type="match status" value="1"/>
</dbReference>
<dbReference type="InterPro" id="IPR011109">
    <property type="entry name" value="DNA_bind_recombinase_dom"/>
</dbReference>
<comment type="caution">
    <text evidence="4">The sequence shown here is derived from an EMBL/GenBank/DDBJ whole genome shotgun (WGS) entry which is preliminary data.</text>
</comment>
<dbReference type="Proteomes" id="UP000641741">
    <property type="component" value="Unassembled WGS sequence"/>
</dbReference>
<evidence type="ECO:0000256" key="1">
    <source>
        <dbReference type="SAM" id="Coils"/>
    </source>
</evidence>
<gene>
    <name evidence="4" type="ORF">H8S02_09150</name>
</gene>
<feature type="coiled-coil region" evidence="1">
    <location>
        <begin position="387"/>
        <end position="414"/>
    </location>
</feature>
<dbReference type="Gene3D" id="3.40.50.1390">
    <property type="entry name" value="Resolvase, N-terminal catalytic domain"/>
    <property type="match status" value="1"/>
</dbReference>
<dbReference type="EMBL" id="JACOPK010000008">
    <property type="protein sequence ID" value="MBC5696110.1"/>
    <property type="molecule type" value="Genomic_DNA"/>
</dbReference>
<dbReference type="CDD" id="cd00338">
    <property type="entry name" value="Ser_Recombinase"/>
    <property type="match status" value="1"/>
</dbReference>
<dbReference type="PROSITE" id="PS51736">
    <property type="entry name" value="RECOMBINASES_3"/>
    <property type="match status" value="1"/>
</dbReference>
<evidence type="ECO:0000259" key="3">
    <source>
        <dbReference type="PROSITE" id="PS51737"/>
    </source>
</evidence>
<dbReference type="PANTHER" id="PTHR30461">
    <property type="entry name" value="DNA-INVERTASE FROM LAMBDOID PROPHAGE"/>
    <property type="match status" value="1"/>
</dbReference>
<dbReference type="SMART" id="SM00857">
    <property type="entry name" value="Resolvase"/>
    <property type="match status" value="1"/>
</dbReference>
<name>A0ABR7GP92_9FIRM</name>
<dbReference type="InterPro" id="IPR006119">
    <property type="entry name" value="Resolv_N"/>
</dbReference>
<dbReference type="RefSeq" id="WP_186970269.1">
    <property type="nucleotide sequence ID" value="NZ_JACOPK010000008.1"/>
</dbReference>
<sequence>MNAVIYARYSSDNQREESIEGQLRECKAYCEKNDIAIVSSYIDRALSAKTDNRPEFQRMIKDSAKGAFELVVVWKLDRFSRNRYDSARYKHILSKNGIKVVSATEQISNSPEGIILESLLEGMAEYYSAELAVKVRRGLTENALKCKYNGGTLTYGYTIDADRHYQIEPVTAAVVQEIFGRYANGETMRAIRDDLIRRGFTNARGKPIDPNFIPNLLHNRRYIGEYRYCDVAIPGGIPAIVSEELFNRVQTMLAKNRKATARYKATEEYLLSTKLFCGSCGGMMVGETGTGGHNKQAYHYYRCSNSKKRKTCTSTRKTIRKQPIEDFVVQAVMAHITNDSFVQHVTDRIMLVQTEESAILPVLRQQLAETERGIDNMLNAIQQGIITESTQRRLQELEDAKKQTELRILQEQLQNPVIPREDITHWIYKFRELNMRSMKARRLLINSFVNSVILYEDRILIVFNYKDGEKTINFSDLAGSDMECATPPESTHFCECFSFAVLQSVLAQFYPQTCVKLSG</sequence>
<evidence type="ECO:0000313" key="5">
    <source>
        <dbReference type="Proteomes" id="UP000641741"/>
    </source>
</evidence>